<organism evidence="2 3">
    <name type="scientific">Amphibalanus amphitrite</name>
    <name type="common">Striped barnacle</name>
    <name type="synonym">Balanus amphitrite</name>
    <dbReference type="NCBI Taxonomy" id="1232801"/>
    <lineage>
        <taxon>Eukaryota</taxon>
        <taxon>Metazoa</taxon>
        <taxon>Ecdysozoa</taxon>
        <taxon>Arthropoda</taxon>
        <taxon>Crustacea</taxon>
        <taxon>Multicrustacea</taxon>
        <taxon>Cirripedia</taxon>
        <taxon>Thoracica</taxon>
        <taxon>Thoracicalcarea</taxon>
        <taxon>Balanomorpha</taxon>
        <taxon>Balanoidea</taxon>
        <taxon>Balanidae</taxon>
        <taxon>Amphibalaninae</taxon>
        <taxon>Amphibalanus</taxon>
    </lineage>
</organism>
<dbReference type="AlphaFoldDB" id="A0A6A4VRF4"/>
<name>A0A6A4VRF4_AMPAM</name>
<protein>
    <submittedName>
        <fullName evidence="2">Uncharacterized protein</fullName>
    </submittedName>
</protein>
<evidence type="ECO:0000313" key="3">
    <source>
        <dbReference type="Proteomes" id="UP000440578"/>
    </source>
</evidence>
<dbReference type="Proteomes" id="UP000440578">
    <property type="component" value="Unassembled WGS sequence"/>
</dbReference>
<evidence type="ECO:0000256" key="1">
    <source>
        <dbReference type="SAM" id="MobiDB-lite"/>
    </source>
</evidence>
<dbReference type="EMBL" id="VIIS01001503">
    <property type="protein sequence ID" value="KAF0297256.1"/>
    <property type="molecule type" value="Genomic_DNA"/>
</dbReference>
<feature type="region of interest" description="Disordered" evidence="1">
    <location>
        <begin position="19"/>
        <end position="38"/>
    </location>
</feature>
<proteinExistence type="predicted"/>
<sequence length="92" mass="9802">MLLTSVCCTPEEGPRLLAQRNGWSAAAGRPDSTSEENRPAAALVLTSAEDLQALLVLTSVEDRQALLVLTSAEDRQALLVLTSAEDRQALLV</sequence>
<comment type="caution">
    <text evidence="2">The sequence shown here is derived from an EMBL/GenBank/DDBJ whole genome shotgun (WGS) entry which is preliminary data.</text>
</comment>
<gene>
    <name evidence="2" type="ORF">FJT64_005332</name>
</gene>
<accession>A0A6A4VRF4</accession>
<keyword evidence="3" id="KW-1185">Reference proteome</keyword>
<reference evidence="2 3" key="1">
    <citation type="submission" date="2019-07" db="EMBL/GenBank/DDBJ databases">
        <title>Draft genome assembly of a fouling barnacle, Amphibalanus amphitrite (Darwin, 1854): The first reference genome for Thecostraca.</title>
        <authorList>
            <person name="Kim W."/>
        </authorList>
    </citation>
    <scope>NUCLEOTIDE SEQUENCE [LARGE SCALE GENOMIC DNA]</scope>
    <source>
        <strain evidence="2">SNU_AA5</strain>
        <tissue evidence="2">Soma without cirri and trophi</tissue>
    </source>
</reference>
<evidence type="ECO:0000313" key="2">
    <source>
        <dbReference type="EMBL" id="KAF0297256.1"/>
    </source>
</evidence>